<feature type="domain" description="MTTase N-terminal" evidence="10">
    <location>
        <begin position="1"/>
        <end position="113"/>
    </location>
</feature>
<keyword evidence="9" id="KW-0411">Iron-sulfur</keyword>
<dbReference type="InterPro" id="IPR020612">
    <property type="entry name" value="Methylthiotransferase_CS"/>
</dbReference>
<dbReference type="InterPro" id="IPR013848">
    <property type="entry name" value="Methylthiotransferase_N"/>
</dbReference>
<dbReference type="GO" id="GO:0051539">
    <property type="term" value="F:4 iron, 4 sulfur cluster binding"/>
    <property type="evidence" value="ECO:0007669"/>
    <property type="project" value="UniProtKB-KW"/>
</dbReference>
<evidence type="ECO:0000256" key="6">
    <source>
        <dbReference type="ARBA" id="ARBA00022694"/>
    </source>
</evidence>
<dbReference type="SMART" id="SM00729">
    <property type="entry name" value="Elp3"/>
    <property type="match status" value="1"/>
</dbReference>
<evidence type="ECO:0000256" key="5">
    <source>
        <dbReference type="ARBA" id="ARBA00022691"/>
    </source>
</evidence>
<dbReference type="GO" id="GO:0046872">
    <property type="term" value="F:metal ion binding"/>
    <property type="evidence" value="ECO:0007669"/>
    <property type="project" value="UniProtKB-KW"/>
</dbReference>
<dbReference type="InterPro" id="IPR058240">
    <property type="entry name" value="rSAM_sf"/>
</dbReference>
<dbReference type="PROSITE" id="PS51918">
    <property type="entry name" value="RADICAL_SAM"/>
    <property type="match status" value="1"/>
</dbReference>
<dbReference type="PANTHER" id="PTHR11918">
    <property type="entry name" value="RADICAL SAM PROTEINS"/>
    <property type="match status" value="1"/>
</dbReference>
<keyword evidence="6" id="KW-0819">tRNA processing</keyword>
<dbReference type="GO" id="GO:0035598">
    <property type="term" value="F:tRNA (N(6)-L-threonylcarbamoyladenosine(37)-C(2))-methylthiotransferase activity"/>
    <property type="evidence" value="ECO:0007669"/>
    <property type="project" value="TreeGrafter"/>
</dbReference>
<comment type="cofactor">
    <cofactor evidence="1">
        <name>[4Fe-4S] cluster</name>
        <dbReference type="ChEBI" id="CHEBI:49883"/>
    </cofactor>
</comment>
<reference evidence="13" key="1">
    <citation type="journal article" date="2019" name="Microbiol. Immunol.">
        <title>Molecular and phenotypic characterization of Leptospira johnsonii sp. nov., Leptospira ellinghausenii sp. nov. and Leptospira ryugenii sp. nov. isolated from soil and water in Japan.</title>
        <authorList>
            <person name="Masuzawa T."/>
            <person name="Saito M."/>
            <person name="Nakao R."/>
            <person name="Nikaido Y."/>
            <person name="Matsumoto M."/>
            <person name="Ogawa M."/>
            <person name="Yokoyama M."/>
            <person name="Hidaka Y."/>
            <person name="Tomita J."/>
            <person name="Sakakibara K."/>
            <person name="Suzuki K."/>
            <person name="Yasuda S."/>
            <person name="Sato H."/>
            <person name="Yamaguchi M."/>
            <person name="Yoshida S.I."/>
            <person name="Koizumi N."/>
            <person name="Kawamura Y."/>
        </authorList>
    </citation>
    <scope>NUCLEOTIDE SEQUENCE [LARGE SCALE GENOMIC DNA]</scope>
    <source>
        <strain evidence="13">E18</strain>
    </source>
</reference>
<dbReference type="Gene3D" id="3.40.50.12160">
    <property type="entry name" value="Methylthiotransferase, N-terminal domain"/>
    <property type="match status" value="1"/>
</dbReference>
<gene>
    <name evidence="12" type="primary">miaB</name>
    <name evidence="12" type="ORF">LPTSP2_14690</name>
</gene>
<dbReference type="FunFam" id="3.40.50.12160:FF:000004">
    <property type="entry name" value="Threonylcarbamoyladenosine tRNA methylthiotransferase MtaB"/>
    <property type="match status" value="1"/>
</dbReference>
<keyword evidence="13" id="KW-1185">Reference proteome</keyword>
<evidence type="ECO:0000313" key="12">
    <source>
        <dbReference type="EMBL" id="GBF42182.1"/>
    </source>
</evidence>
<evidence type="ECO:0000313" key="13">
    <source>
        <dbReference type="Proteomes" id="UP000245206"/>
    </source>
</evidence>
<protein>
    <submittedName>
        <fullName evidence="12">2-methylthioadenine synthetase</fullName>
    </submittedName>
</protein>
<dbReference type="EMBL" id="BFAZ01000008">
    <property type="protein sequence ID" value="GBF42182.1"/>
    <property type="molecule type" value="Genomic_DNA"/>
</dbReference>
<dbReference type="Pfam" id="PF00919">
    <property type="entry name" value="UPF0004"/>
    <property type="match status" value="1"/>
</dbReference>
<evidence type="ECO:0000256" key="9">
    <source>
        <dbReference type="ARBA" id="ARBA00023014"/>
    </source>
</evidence>
<sequence>MKIKFHTLGCRLNFFETDGMYSVLKDKGFTLATADENAEYIVVNTCTVTNKADVKNRNIIRNAIRTNPGAKVYVTGCYAETDKEVLQNIPGVFGVFGNTEKSSLPYQILADWEGKSYSQPPNLDRFSYSDVLPEGHTRAYLKIQDGCNRKCSYCKIPAARGLGVSRNYGDIIDQVKYLQDNGVGEIQLTGVNLGWYRLENGEKGFLNLVEDILKVLEYSRIRLSSIEPPDVGSGLLDLMQHPRFCKFLHVPIQSGSRKILKDMRRTYHPDAFRTRIELAKSKLPNLFLGTDVIVGFPSETEVEFRETKRLLVELGFAKLHVFPYSVRKGTSAESLGDPIPGDEKKRRVLDLMALSSQLHEVYAKSAIGKTFEAILENDGRLVTDHYLKGRLPETFPIDTLQKGQFVDVRCEEYFPAKDKEGEFLFTFAR</sequence>
<organism evidence="12 13">
    <name type="scientific">Leptospira ellinghausenii</name>
    <dbReference type="NCBI Taxonomy" id="1917822"/>
    <lineage>
        <taxon>Bacteria</taxon>
        <taxon>Pseudomonadati</taxon>
        <taxon>Spirochaetota</taxon>
        <taxon>Spirochaetia</taxon>
        <taxon>Leptospirales</taxon>
        <taxon>Leptospiraceae</taxon>
        <taxon>Leptospira</taxon>
    </lineage>
</organism>
<evidence type="ECO:0000256" key="4">
    <source>
        <dbReference type="ARBA" id="ARBA00022679"/>
    </source>
</evidence>
<proteinExistence type="predicted"/>
<name>A0A2P2DC21_9LEPT</name>
<dbReference type="InterPro" id="IPR038135">
    <property type="entry name" value="Methylthiotransferase_N_sf"/>
</dbReference>
<dbReference type="InterPro" id="IPR005839">
    <property type="entry name" value="Methylthiotransferase"/>
</dbReference>
<evidence type="ECO:0000259" key="11">
    <source>
        <dbReference type="PROSITE" id="PS51918"/>
    </source>
</evidence>
<dbReference type="RefSeq" id="WP_108959316.1">
    <property type="nucleotide sequence ID" value="NZ_BFAZ01000008.1"/>
</dbReference>
<dbReference type="SFLD" id="SFLDG01061">
    <property type="entry name" value="methylthiotransferase"/>
    <property type="match status" value="1"/>
</dbReference>
<keyword evidence="8" id="KW-0408">Iron</keyword>
<dbReference type="CDD" id="cd01335">
    <property type="entry name" value="Radical_SAM"/>
    <property type="match status" value="1"/>
</dbReference>
<evidence type="ECO:0000256" key="7">
    <source>
        <dbReference type="ARBA" id="ARBA00022723"/>
    </source>
</evidence>
<dbReference type="OrthoDB" id="9805215at2"/>
<dbReference type="InterPro" id="IPR006467">
    <property type="entry name" value="MiaB-like_bact"/>
</dbReference>
<dbReference type="NCBIfam" id="TIGR01579">
    <property type="entry name" value="MiaB-like-C"/>
    <property type="match status" value="1"/>
</dbReference>
<evidence type="ECO:0000256" key="8">
    <source>
        <dbReference type="ARBA" id="ARBA00023004"/>
    </source>
</evidence>
<dbReference type="PROSITE" id="PS51449">
    <property type="entry name" value="MTTASE_N"/>
    <property type="match status" value="1"/>
</dbReference>
<evidence type="ECO:0000256" key="2">
    <source>
        <dbReference type="ARBA" id="ARBA00022485"/>
    </source>
</evidence>
<dbReference type="Proteomes" id="UP000245206">
    <property type="component" value="Unassembled WGS sequence"/>
</dbReference>
<dbReference type="Pfam" id="PF04055">
    <property type="entry name" value="Radical_SAM"/>
    <property type="match status" value="1"/>
</dbReference>
<dbReference type="AlphaFoldDB" id="A0A2P2DC21"/>
<evidence type="ECO:0000256" key="3">
    <source>
        <dbReference type="ARBA" id="ARBA00022490"/>
    </source>
</evidence>
<dbReference type="NCBIfam" id="TIGR00089">
    <property type="entry name" value="MiaB/RimO family radical SAM methylthiotransferase"/>
    <property type="match status" value="1"/>
</dbReference>
<feature type="domain" description="Radical SAM core" evidence="11">
    <location>
        <begin position="133"/>
        <end position="363"/>
    </location>
</feature>
<keyword evidence="3" id="KW-0963">Cytoplasm</keyword>
<dbReference type="PROSITE" id="PS01278">
    <property type="entry name" value="MTTASE_RADICAL"/>
    <property type="match status" value="1"/>
</dbReference>
<keyword evidence="4" id="KW-0808">Transferase</keyword>
<accession>A0A2P2DC21</accession>
<dbReference type="SFLD" id="SFLDS00029">
    <property type="entry name" value="Radical_SAM"/>
    <property type="match status" value="1"/>
</dbReference>
<evidence type="ECO:0000259" key="10">
    <source>
        <dbReference type="PROSITE" id="PS51449"/>
    </source>
</evidence>
<evidence type="ECO:0000256" key="1">
    <source>
        <dbReference type="ARBA" id="ARBA00001966"/>
    </source>
</evidence>
<keyword evidence="2" id="KW-0004">4Fe-4S</keyword>
<dbReference type="InterPro" id="IPR023404">
    <property type="entry name" value="rSAM_horseshoe"/>
</dbReference>
<comment type="caution">
    <text evidence="12">The sequence shown here is derived from an EMBL/GenBank/DDBJ whole genome shotgun (WGS) entry which is preliminary data.</text>
</comment>
<dbReference type="InterPro" id="IPR006638">
    <property type="entry name" value="Elp3/MiaA/NifB-like_rSAM"/>
</dbReference>
<dbReference type="SUPFAM" id="SSF102114">
    <property type="entry name" value="Radical SAM enzymes"/>
    <property type="match status" value="1"/>
</dbReference>
<dbReference type="SFLD" id="SFLDG01082">
    <property type="entry name" value="B12-binding_domain_containing"/>
    <property type="match status" value="1"/>
</dbReference>
<dbReference type="InterPro" id="IPR007197">
    <property type="entry name" value="rSAM"/>
</dbReference>
<keyword evidence="5" id="KW-0949">S-adenosyl-L-methionine</keyword>
<dbReference type="PANTHER" id="PTHR11918:SF45">
    <property type="entry name" value="THREONYLCARBAMOYLADENOSINE TRNA METHYLTHIOTRANSFERASE"/>
    <property type="match status" value="1"/>
</dbReference>
<keyword evidence="7" id="KW-0479">Metal-binding</keyword>
<dbReference type="Gene3D" id="3.80.30.20">
    <property type="entry name" value="tm_1862 like domain"/>
    <property type="match status" value="1"/>
</dbReference>